<name>A0A1X7N7Z6_9EURY</name>
<dbReference type="EMBL" id="FXBN01000001">
    <property type="protein sequence ID" value="SMH33549.1"/>
    <property type="molecule type" value="Genomic_DNA"/>
</dbReference>
<accession>A0A1X7N7Z6</accession>
<reference evidence="2" key="1">
    <citation type="submission" date="2017-04" db="EMBL/GenBank/DDBJ databases">
        <authorList>
            <person name="Afonso C.L."/>
            <person name="Miller P.J."/>
            <person name="Scott M.A."/>
            <person name="Spackman E."/>
            <person name="Goraichik I."/>
            <person name="Dimitrov K.M."/>
            <person name="Suarez D.L."/>
            <person name="Swayne D.E."/>
        </authorList>
    </citation>
    <scope>NUCLEOTIDE SEQUENCE [LARGE SCALE GENOMIC DNA]</scope>
    <source>
        <strain evidence="2">FDF-1</strain>
    </source>
</reference>
<reference evidence="3" key="2">
    <citation type="submission" date="2017-04" db="EMBL/GenBank/DDBJ databases">
        <authorList>
            <person name="Varghese N."/>
            <person name="Submissions S."/>
        </authorList>
    </citation>
    <scope>NUCLEOTIDE SEQUENCE [LARGE SCALE GENOMIC DNA]</scope>
    <source>
        <strain evidence="3">FDF-1</strain>
    </source>
</reference>
<protein>
    <submittedName>
        <fullName evidence="2">Uncharacterized protein</fullName>
    </submittedName>
</protein>
<evidence type="ECO:0000313" key="4">
    <source>
        <dbReference type="Proteomes" id="UP000278252"/>
    </source>
</evidence>
<gene>
    <name evidence="1" type="ORF">EFE41_01845</name>
    <name evidence="2" type="ORF">SAMN06264941_0719</name>
</gene>
<proteinExistence type="predicted"/>
<reference evidence="1 4" key="3">
    <citation type="submission" date="2018-10" db="EMBL/GenBank/DDBJ databases">
        <title>Cultivation of a novel Methanohalophilus strain from Kebrit Deep of the Red Sea and a genomic comparison of members of the genus Methanohalophilus.</title>
        <authorList>
            <person name="Guan Y."/>
            <person name="Ngugi D.K."/>
            <person name="Stingl U."/>
        </authorList>
    </citation>
    <scope>NUCLEOTIDE SEQUENCE [LARGE SCALE GENOMIC DNA]</scope>
    <source>
        <strain evidence="1 4">DSM 7471</strain>
    </source>
</reference>
<keyword evidence="3" id="KW-1185">Reference proteome</keyword>
<evidence type="ECO:0000313" key="1">
    <source>
        <dbReference type="EMBL" id="RNI13347.1"/>
    </source>
</evidence>
<evidence type="ECO:0000313" key="2">
    <source>
        <dbReference type="EMBL" id="SMH33549.1"/>
    </source>
</evidence>
<dbReference type="EMBL" id="RJJH01000001">
    <property type="protein sequence ID" value="RNI13347.1"/>
    <property type="molecule type" value="Genomic_DNA"/>
</dbReference>
<organism evidence="2 3">
    <name type="scientific">Methanohalophilus portucalensis FDF-1</name>
    <dbReference type="NCBI Taxonomy" id="523843"/>
    <lineage>
        <taxon>Archaea</taxon>
        <taxon>Methanobacteriati</taxon>
        <taxon>Methanobacteriota</taxon>
        <taxon>Stenosarchaea group</taxon>
        <taxon>Methanomicrobia</taxon>
        <taxon>Methanosarcinales</taxon>
        <taxon>Methanosarcinaceae</taxon>
        <taxon>Methanohalophilus</taxon>
    </lineage>
</organism>
<dbReference type="Proteomes" id="UP000193969">
    <property type="component" value="Unassembled WGS sequence"/>
</dbReference>
<sequence>MFIEQGGFSISTTGYNIFLGFYKIISSILKPIEEKPDTKDSDIEWDVSHKQLKPGENITITGNTKPDARINMIVRFNVAVEVNDGRYSHDFRKVQIPEGPNEFKVQTRPVKNMTFTVKMLMPFRQHRDAEESVATYIDTNVPSGTFNINISGDAQENTETVQMDVKASQVIQADPEGNIRYTYDTTPFRPGVVEIEIGNDKKEVELIGED</sequence>
<dbReference type="Proteomes" id="UP000278252">
    <property type="component" value="Unassembled WGS sequence"/>
</dbReference>
<evidence type="ECO:0000313" key="3">
    <source>
        <dbReference type="Proteomes" id="UP000193969"/>
    </source>
</evidence>
<dbReference type="AlphaFoldDB" id="A0A1X7N7Z6"/>